<keyword evidence="5" id="KW-1185">Reference proteome</keyword>
<dbReference type="InterPro" id="IPR050237">
    <property type="entry name" value="ATP-dep_AMP-bd_enzyme"/>
</dbReference>
<dbReference type="Pfam" id="PF00501">
    <property type="entry name" value="AMP-binding"/>
    <property type="match status" value="1"/>
</dbReference>
<reference evidence="3" key="1">
    <citation type="journal article" date="2014" name="Int. J. Syst. Evol. Microbiol.">
        <title>Complete genome sequence of Corynebacterium casei LMG S-19264T (=DSM 44701T), isolated from a smear-ripened cheese.</title>
        <authorList>
            <consortium name="US DOE Joint Genome Institute (JGI-PGF)"/>
            <person name="Walter F."/>
            <person name="Albersmeier A."/>
            <person name="Kalinowski J."/>
            <person name="Ruckert C."/>
        </authorList>
    </citation>
    <scope>NUCLEOTIDE SEQUENCE</scope>
    <source>
        <strain evidence="3">JCM 11219</strain>
    </source>
</reference>
<reference evidence="2" key="4">
    <citation type="journal article" date="2023" name="Microbiol. Resour. Announc.">
        <title>Complete Genome Sequence of Vulcanisaeta souniana Strain IC-059, a Hyperthermophilic Archaeon Isolated from Hot Spring Water in Japan.</title>
        <authorList>
            <person name="Kato S."/>
            <person name="Itoh T."/>
            <person name="Wu L."/>
            <person name="Ma J."/>
            <person name="Ohkuma M."/>
        </authorList>
    </citation>
    <scope>NUCLEOTIDE SEQUENCE</scope>
    <source>
        <strain evidence="2">JCM 11219</strain>
    </source>
</reference>
<sequence>MRFIRGFPSTMMDDYPLNVHAIIRHAALYFGENEVVSRDVDGSIVRLTYRDVYDRVQRISYVLENELGIKPGDRVGALGVNTHRYYELYYAVSGVGAVFVEMNFRLSPVEIVHVANHSKVKVLFIDAPLLAQFKGVIPQFGYVEKVVVMGKTNEPFELGGLRVYDYEDLIRSGDKV</sequence>
<dbReference type="InterPro" id="IPR042099">
    <property type="entry name" value="ANL_N_sf"/>
</dbReference>
<dbReference type="PANTHER" id="PTHR43767">
    <property type="entry name" value="LONG-CHAIN-FATTY-ACID--COA LIGASE"/>
    <property type="match status" value="1"/>
</dbReference>
<proteinExistence type="predicted"/>
<protein>
    <recommendedName>
        <fullName evidence="1">AMP-dependent synthetase/ligase domain-containing protein</fullName>
    </recommendedName>
</protein>
<reference evidence="5" key="3">
    <citation type="submission" date="2022-09" db="EMBL/GenBank/DDBJ databases">
        <title>Complete genome sequence of Vulcanisaeta souniana.</title>
        <authorList>
            <person name="Kato S."/>
            <person name="Itoh T."/>
            <person name="Ohkuma M."/>
        </authorList>
    </citation>
    <scope>NUCLEOTIDE SEQUENCE [LARGE SCALE GENOMIC DNA]</scope>
    <source>
        <strain evidence="5">JCM 11219</strain>
    </source>
</reference>
<gene>
    <name evidence="3" type="ORF">GCM10007112_02570</name>
    <name evidence="2" type="ORF">Vsou_10470</name>
</gene>
<dbReference type="Gene3D" id="3.40.50.12780">
    <property type="entry name" value="N-terminal domain of ligase-like"/>
    <property type="match status" value="1"/>
</dbReference>
<dbReference type="PANTHER" id="PTHR43767:SF11">
    <property type="entry name" value="MEDIUM-CHAIN-FATTY-ACID--COA LIGASE"/>
    <property type="match status" value="1"/>
</dbReference>
<accession>A0A830EGJ0</accession>
<organism evidence="3 4">
    <name type="scientific">Vulcanisaeta souniana JCM 11219</name>
    <dbReference type="NCBI Taxonomy" id="1293586"/>
    <lineage>
        <taxon>Archaea</taxon>
        <taxon>Thermoproteota</taxon>
        <taxon>Thermoprotei</taxon>
        <taxon>Thermoproteales</taxon>
        <taxon>Thermoproteaceae</taxon>
        <taxon>Vulcanisaeta</taxon>
    </lineage>
</organism>
<evidence type="ECO:0000313" key="2">
    <source>
        <dbReference type="EMBL" id="BDR91954.1"/>
    </source>
</evidence>
<dbReference type="SUPFAM" id="SSF56801">
    <property type="entry name" value="Acetyl-CoA synthetase-like"/>
    <property type="match status" value="1"/>
</dbReference>
<dbReference type="Proteomes" id="UP001060771">
    <property type="component" value="Chromosome"/>
</dbReference>
<feature type="domain" description="AMP-dependent synthetase/ligase" evidence="1">
    <location>
        <begin position="34"/>
        <end position="129"/>
    </location>
</feature>
<evidence type="ECO:0000259" key="1">
    <source>
        <dbReference type="Pfam" id="PF00501"/>
    </source>
</evidence>
<dbReference type="EMBL" id="BMNM01000001">
    <property type="protein sequence ID" value="GGI69084.1"/>
    <property type="molecule type" value="Genomic_DNA"/>
</dbReference>
<reference evidence="3" key="2">
    <citation type="submission" date="2020-09" db="EMBL/GenBank/DDBJ databases">
        <authorList>
            <person name="Sun Q."/>
            <person name="Ohkuma M."/>
        </authorList>
    </citation>
    <scope>NUCLEOTIDE SEQUENCE</scope>
    <source>
        <strain evidence="3">JCM 11219</strain>
    </source>
</reference>
<evidence type="ECO:0000313" key="4">
    <source>
        <dbReference type="Proteomes" id="UP000657075"/>
    </source>
</evidence>
<dbReference type="AlphaFoldDB" id="A0A830EGJ0"/>
<evidence type="ECO:0000313" key="5">
    <source>
        <dbReference type="Proteomes" id="UP001060771"/>
    </source>
</evidence>
<dbReference type="InterPro" id="IPR000873">
    <property type="entry name" value="AMP-dep_synth/lig_dom"/>
</dbReference>
<dbReference type="EMBL" id="AP026830">
    <property type="protein sequence ID" value="BDR91954.1"/>
    <property type="molecule type" value="Genomic_DNA"/>
</dbReference>
<dbReference type="Proteomes" id="UP000657075">
    <property type="component" value="Unassembled WGS sequence"/>
</dbReference>
<evidence type="ECO:0000313" key="3">
    <source>
        <dbReference type="EMBL" id="GGI69084.1"/>
    </source>
</evidence>
<name>A0A830EGJ0_9CREN</name>